<feature type="compositionally biased region" description="Basic and acidic residues" evidence="1">
    <location>
        <begin position="337"/>
        <end position="347"/>
    </location>
</feature>
<evidence type="ECO:0000313" key="2">
    <source>
        <dbReference type="EMBL" id="EKC98643.1"/>
    </source>
</evidence>
<name>K1WAI6_TRIAC</name>
<proteinExistence type="predicted"/>
<feature type="region of interest" description="Disordered" evidence="1">
    <location>
        <begin position="205"/>
        <end position="232"/>
    </location>
</feature>
<feature type="region of interest" description="Disordered" evidence="1">
    <location>
        <begin position="262"/>
        <end position="347"/>
    </location>
</feature>
<dbReference type="AlphaFoldDB" id="K1WAI6"/>
<dbReference type="Proteomes" id="UP000006757">
    <property type="component" value="Unassembled WGS sequence"/>
</dbReference>
<evidence type="ECO:0000313" key="3">
    <source>
        <dbReference type="Proteomes" id="UP000006757"/>
    </source>
</evidence>
<protein>
    <submittedName>
        <fullName evidence="2">Uncharacterized protein</fullName>
    </submittedName>
</protein>
<dbReference type="HOGENOM" id="CLU_799711_0_0_1"/>
<accession>K1WAI6</accession>
<gene>
    <name evidence="2" type="ORF">A1Q2_07065</name>
</gene>
<comment type="caution">
    <text evidence="2">The sequence shown here is derived from an EMBL/GenBank/DDBJ whole genome shotgun (WGS) entry which is preliminary data.</text>
</comment>
<keyword evidence="3" id="KW-1185">Reference proteome</keyword>
<dbReference type="EMBL" id="AMBO01000385">
    <property type="protein sequence ID" value="EKC98643.1"/>
    <property type="molecule type" value="Genomic_DNA"/>
</dbReference>
<reference evidence="2 3" key="1">
    <citation type="journal article" date="2012" name="Eukaryot. Cell">
        <title>Genome sequence of the Trichosporon asahii environmental strain CBS 8904.</title>
        <authorList>
            <person name="Yang R.Y."/>
            <person name="Li H.T."/>
            <person name="Zhu H."/>
            <person name="Zhou G.P."/>
            <person name="Wang M."/>
            <person name="Wang L."/>
        </authorList>
    </citation>
    <scope>NUCLEOTIDE SEQUENCE [LARGE SCALE GENOMIC DNA]</scope>
    <source>
        <strain evidence="2 3">CBS 8904</strain>
    </source>
</reference>
<feature type="compositionally biased region" description="Basic and acidic residues" evidence="1">
    <location>
        <begin position="281"/>
        <end position="290"/>
    </location>
</feature>
<dbReference type="InParanoid" id="K1WAI6"/>
<sequence>MKKPIIAALGAIHTRLLGSRRLYCFRSPERFVDTCRPLEEEDTSTRGRGVEGPASLVPLVIVGGRVEALGESKGVCEESQRQVKVEAECSSQDVARVNTRKDHWWTSKSGRAANPAETQARQPRVGSRGLYYRVEKFEDVVELQHLRHNNTSHDTELGAGRHVDNTHDPAAALPPLPQEPLLPPGPACVVRPRSRVQNLPPRIKGQACLESASTTSRSRRVPPTRPRAPAEVQLRAERECALAPDQEHHALIPLRSEGVAGGAPIPAKDIPARPLSAPAAHEGEARRPEADEGEDGGTRQSAREGEEAEMGEGVGRNHIRPPYAEGELEDGMGGQGRRGEFARPRRA</sequence>
<organism evidence="2 3">
    <name type="scientific">Trichosporon asahii var. asahii (strain CBS 8904)</name>
    <name type="common">Yeast</name>
    <dbReference type="NCBI Taxonomy" id="1220162"/>
    <lineage>
        <taxon>Eukaryota</taxon>
        <taxon>Fungi</taxon>
        <taxon>Dikarya</taxon>
        <taxon>Basidiomycota</taxon>
        <taxon>Agaricomycotina</taxon>
        <taxon>Tremellomycetes</taxon>
        <taxon>Trichosporonales</taxon>
        <taxon>Trichosporonaceae</taxon>
        <taxon>Trichosporon</taxon>
    </lineage>
</organism>
<evidence type="ECO:0000256" key="1">
    <source>
        <dbReference type="SAM" id="MobiDB-lite"/>
    </source>
</evidence>